<dbReference type="Gene3D" id="3.10.100.10">
    <property type="entry name" value="Mannose-Binding Protein A, subunit A"/>
    <property type="match status" value="1"/>
</dbReference>
<dbReference type="SUPFAM" id="SSF49899">
    <property type="entry name" value="Concanavalin A-like lectins/glucanases"/>
    <property type="match status" value="1"/>
</dbReference>
<dbReference type="InterPro" id="IPR016187">
    <property type="entry name" value="CTDL_fold"/>
</dbReference>
<feature type="domain" description="C-type lectin" evidence="2">
    <location>
        <begin position="121"/>
        <end position="235"/>
    </location>
</feature>
<dbReference type="InterPro" id="IPR016186">
    <property type="entry name" value="C-type_lectin-like/link_sf"/>
</dbReference>
<name>A0AAV4EZ92_9GAST</name>
<evidence type="ECO:0000256" key="1">
    <source>
        <dbReference type="SAM" id="MobiDB-lite"/>
    </source>
</evidence>
<dbReference type="SMART" id="SM00034">
    <property type="entry name" value="CLECT"/>
    <property type="match status" value="1"/>
</dbReference>
<reference evidence="4 5" key="1">
    <citation type="journal article" date="2021" name="Elife">
        <title>Chloroplast acquisition without the gene transfer in kleptoplastic sea slugs, Plakobranchus ocellatus.</title>
        <authorList>
            <person name="Maeda T."/>
            <person name="Takahashi S."/>
            <person name="Yoshida T."/>
            <person name="Shimamura S."/>
            <person name="Takaki Y."/>
            <person name="Nagai Y."/>
            <person name="Toyoda A."/>
            <person name="Suzuki Y."/>
            <person name="Arimoto A."/>
            <person name="Ishii H."/>
            <person name="Satoh N."/>
            <person name="Nishiyama T."/>
            <person name="Hasebe M."/>
            <person name="Maruyama T."/>
            <person name="Minagawa J."/>
            <person name="Obokata J."/>
            <person name="Shigenobu S."/>
        </authorList>
    </citation>
    <scope>NUCLEOTIDE SEQUENCE [LARGE SCALE GENOMIC DNA]</scope>
</reference>
<proteinExistence type="predicted"/>
<dbReference type="SUPFAM" id="SSF56436">
    <property type="entry name" value="C-type lectin-like"/>
    <property type="match status" value="1"/>
</dbReference>
<dbReference type="AlphaFoldDB" id="A0AAV4EZ92"/>
<dbReference type="Proteomes" id="UP000762676">
    <property type="component" value="Unassembled WGS sequence"/>
</dbReference>
<dbReference type="InterPro" id="IPR001304">
    <property type="entry name" value="C-type_lectin-like"/>
</dbReference>
<dbReference type="PROSITE" id="PS50060">
    <property type="entry name" value="MAM_2"/>
    <property type="match status" value="1"/>
</dbReference>
<accession>A0AAV4EZ92</accession>
<keyword evidence="5" id="KW-1185">Reference proteome</keyword>
<dbReference type="PROSITE" id="PS50041">
    <property type="entry name" value="C_TYPE_LECTIN_2"/>
    <property type="match status" value="1"/>
</dbReference>
<feature type="domain" description="MAM" evidence="3">
    <location>
        <begin position="13"/>
        <end position="105"/>
    </location>
</feature>
<evidence type="ECO:0000259" key="2">
    <source>
        <dbReference type="PROSITE" id="PS50041"/>
    </source>
</evidence>
<evidence type="ECO:0000313" key="5">
    <source>
        <dbReference type="Proteomes" id="UP000762676"/>
    </source>
</evidence>
<comment type="caution">
    <text evidence="4">The sequence shown here is derived from an EMBL/GenBank/DDBJ whole genome shotgun (WGS) entry which is preliminary data.</text>
</comment>
<dbReference type="InterPro" id="IPR000998">
    <property type="entry name" value="MAM_dom"/>
</dbReference>
<feature type="compositionally biased region" description="Low complexity" evidence="1">
    <location>
        <begin position="223"/>
        <end position="234"/>
    </location>
</feature>
<dbReference type="EMBL" id="BMAT01000407">
    <property type="protein sequence ID" value="GFR65778.1"/>
    <property type="molecule type" value="Genomic_DNA"/>
</dbReference>
<dbReference type="CDD" id="cd00037">
    <property type="entry name" value="CLECT"/>
    <property type="match status" value="1"/>
</dbReference>
<sequence length="300" mass="33902">MLQSRYVFAFSIFFYYSMVGKDVQGLDVTVKTNSGIGYPVWSSNGPQISEWTLGMFQLDSEYTANYFSVEFIASTKAFTRYDVYYYDEADIGIDDLYAYNTTCDQIPKCPSNSIHHNTLNNTTSCYTFHVGALSWKDAYHTCRKEGPWSALVSVESQQEQDYLTGVINNDTVLTSAGQFGFFTSGNDLKSEHTFVWTDTGSARPVKGFFENWHAHQPNNSGLASQPASQPASSQCKPREATRAGLQSLPAILNYFSLTASCRPRTAIRNQLSIKPQRVLKTMRTDEDTHNLTNRYHTDRF</sequence>
<evidence type="ECO:0000313" key="4">
    <source>
        <dbReference type="EMBL" id="GFR65778.1"/>
    </source>
</evidence>
<dbReference type="InterPro" id="IPR013320">
    <property type="entry name" value="ConA-like_dom_sf"/>
</dbReference>
<dbReference type="Pfam" id="PF00059">
    <property type="entry name" value="Lectin_C"/>
    <property type="match status" value="1"/>
</dbReference>
<protein>
    <submittedName>
        <fullName evidence="4">C-type lectin</fullName>
    </submittedName>
</protein>
<gene>
    <name evidence="4" type="ORF">ElyMa_000211500</name>
</gene>
<dbReference type="GO" id="GO:0016020">
    <property type="term" value="C:membrane"/>
    <property type="evidence" value="ECO:0007669"/>
    <property type="project" value="InterPro"/>
</dbReference>
<dbReference type="Gene3D" id="2.60.120.200">
    <property type="match status" value="1"/>
</dbReference>
<evidence type="ECO:0000259" key="3">
    <source>
        <dbReference type="PROSITE" id="PS50060"/>
    </source>
</evidence>
<organism evidence="4 5">
    <name type="scientific">Elysia marginata</name>
    <dbReference type="NCBI Taxonomy" id="1093978"/>
    <lineage>
        <taxon>Eukaryota</taxon>
        <taxon>Metazoa</taxon>
        <taxon>Spiralia</taxon>
        <taxon>Lophotrochozoa</taxon>
        <taxon>Mollusca</taxon>
        <taxon>Gastropoda</taxon>
        <taxon>Heterobranchia</taxon>
        <taxon>Euthyneura</taxon>
        <taxon>Panpulmonata</taxon>
        <taxon>Sacoglossa</taxon>
        <taxon>Placobranchoidea</taxon>
        <taxon>Plakobranchidae</taxon>
        <taxon>Elysia</taxon>
    </lineage>
</organism>
<feature type="region of interest" description="Disordered" evidence="1">
    <location>
        <begin position="216"/>
        <end position="240"/>
    </location>
</feature>